<evidence type="ECO:0000256" key="1">
    <source>
        <dbReference type="SAM" id="Phobius"/>
    </source>
</evidence>
<reference evidence="2 3" key="1">
    <citation type="submission" date="2019-03" db="EMBL/GenBank/DDBJ databases">
        <title>Genomic Encyclopedia of Type Strains, Phase IV (KMG-IV): sequencing the most valuable type-strain genomes for metagenomic binning, comparative biology and taxonomic classification.</title>
        <authorList>
            <person name="Goeker M."/>
        </authorList>
    </citation>
    <scope>NUCLEOTIDE SEQUENCE [LARGE SCALE GENOMIC DNA]</scope>
    <source>
        <strain evidence="2 3">DSM 18063</strain>
    </source>
</reference>
<dbReference type="AlphaFoldDB" id="A0A4R2QC78"/>
<feature type="transmembrane region" description="Helical" evidence="1">
    <location>
        <begin position="33"/>
        <end position="52"/>
    </location>
</feature>
<evidence type="ECO:0008006" key="4">
    <source>
        <dbReference type="Google" id="ProtNLM"/>
    </source>
</evidence>
<dbReference type="OrthoDB" id="7777654at2"/>
<keyword evidence="1" id="KW-1133">Transmembrane helix</keyword>
<organism evidence="2 3">
    <name type="scientific">Rhodovulum marinum</name>
    <dbReference type="NCBI Taxonomy" id="320662"/>
    <lineage>
        <taxon>Bacteria</taxon>
        <taxon>Pseudomonadati</taxon>
        <taxon>Pseudomonadota</taxon>
        <taxon>Alphaproteobacteria</taxon>
        <taxon>Rhodobacterales</taxon>
        <taxon>Paracoccaceae</taxon>
        <taxon>Rhodovulum</taxon>
    </lineage>
</organism>
<accession>A0A4R2QC78</accession>
<gene>
    <name evidence="2" type="ORF">EV662_101599</name>
</gene>
<dbReference type="InterPro" id="IPR037185">
    <property type="entry name" value="EmrE-like"/>
</dbReference>
<keyword evidence="1" id="KW-0472">Membrane</keyword>
<dbReference type="EMBL" id="SLXP01000001">
    <property type="protein sequence ID" value="TCP44505.1"/>
    <property type="molecule type" value="Genomic_DNA"/>
</dbReference>
<proteinExistence type="predicted"/>
<evidence type="ECO:0000313" key="3">
    <source>
        <dbReference type="Proteomes" id="UP000294835"/>
    </source>
</evidence>
<keyword evidence="3" id="KW-1185">Reference proteome</keyword>
<dbReference type="Gene3D" id="1.10.3730.20">
    <property type="match status" value="1"/>
</dbReference>
<keyword evidence="1" id="KW-0812">Transmembrane</keyword>
<dbReference type="Proteomes" id="UP000294835">
    <property type="component" value="Unassembled WGS sequence"/>
</dbReference>
<comment type="caution">
    <text evidence="2">The sequence shown here is derived from an EMBL/GenBank/DDBJ whole genome shotgun (WGS) entry which is preliminary data.</text>
</comment>
<sequence>METLFWLFLATALTVTGDYFIKLASVHSAGMGSGAFVLGTLCYGSPAVAWYFMMQQHSLAMIGVLYASATLVILALLGIVVFKETATWRDALGIGLALAAVLVMHRGE</sequence>
<dbReference type="RefSeq" id="WP_132460624.1">
    <property type="nucleotide sequence ID" value="NZ_SLXP01000001.1"/>
</dbReference>
<name>A0A4R2QC78_9RHOB</name>
<feature type="transmembrane region" description="Helical" evidence="1">
    <location>
        <begin position="59"/>
        <end position="82"/>
    </location>
</feature>
<protein>
    <recommendedName>
        <fullName evidence="4">Undecaprenyl phosphate-alpha-L-ara4N flippase subunit ArnF</fullName>
    </recommendedName>
</protein>
<evidence type="ECO:0000313" key="2">
    <source>
        <dbReference type="EMBL" id="TCP44505.1"/>
    </source>
</evidence>
<dbReference type="SUPFAM" id="SSF103481">
    <property type="entry name" value="Multidrug resistance efflux transporter EmrE"/>
    <property type="match status" value="1"/>
</dbReference>